<organism evidence="1 2">
    <name type="scientific">Diversispora eburnea</name>
    <dbReference type="NCBI Taxonomy" id="1213867"/>
    <lineage>
        <taxon>Eukaryota</taxon>
        <taxon>Fungi</taxon>
        <taxon>Fungi incertae sedis</taxon>
        <taxon>Mucoromycota</taxon>
        <taxon>Glomeromycotina</taxon>
        <taxon>Glomeromycetes</taxon>
        <taxon>Diversisporales</taxon>
        <taxon>Diversisporaceae</taxon>
        <taxon>Diversispora</taxon>
    </lineage>
</organism>
<dbReference type="EMBL" id="CAJVPK010000036">
    <property type="protein sequence ID" value="CAG8436139.1"/>
    <property type="molecule type" value="Genomic_DNA"/>
</dbReference>
<evidence type="ECO:0000313" key="2">
    <source>
        <dbReference type="Proteomes" id="UP000789706"/>
    </source>
</evidence>
<accession>A0A9N8V2S8</accession>
<sequence>MSNNYHSHNKRPISNNFVDKISSRETSLILSDEFSGLERICLTANGNLQRILRYEREVALVCENKVVCNAFSDVIVRDDKILNLIENEGVGLGQLFSYFDKVPLFRLLQVGRNDQNWWRVYNLEIIGVECEIKEVVLAAYLQMELLMYAEEVMVRSTSHIYYQLILRQEIAFFESAPLGQITNWMQ</sequence>
<name>A0A9N8V2S8_9GLOM</name>
<protein>
    <submittedName>
        <fullName evidence="1">9480_t:CDS:1</fullName>
    </submittedName>
</protein>
<dbReference type="AlphaFoldDB" id="A0A9N8V2S8"/>
<comment type="caution">
    <text evidence="1">The sequence shown here is derived from an EMBL/GenBank/DDBJ whole genome shotgun (WGS) entry which is preliminary data.</text>
</comment>
<evidence type="ECO:0000313" key="1">
    <source>
        <dbReference type="EMBL" id="CAG8436139.1"/>
    </source>
</evidence>
<reference evidence="1" key="1">
    <citation type="submission" date="2021-06" db="EMBL/GenBank/DDBJ databases">
        <authorList>
            <person name="Kallberg Y."/>
            <person name="Tangrot J."/>
            <person name="Rosling A."/>
        </authorList>
    </citation>
    <scope>NUCLEOTIDE SEQUENCE</scope>
    <source>
        <strain evidence="1">AZ414A</strain>
    </source>
</reference>
<feature type="non-terminal residue" evidence="1">
    <location>
        <position position="1"/>
    </location>
</feature>
<keyword evidence="2" id="KW-1185">Reference proteome</keyword>
<dbReference type="OrthoDB" id="5673at2759"/>
<proteinExistence type="predicted"/>
<dbReference type="Proteomes" id="UP000789706">
    <property type="component" value="Unassembled WGS sequence"/>
</dbReference>
<gene>
    <name evidence="1" type="ORF">DEBURN_LOCUS964</name>
</gene>